<name>A0ABP7LSU8_9ACTN</name>
<feature type="compositionally biased region" description="Pro residues" evidence="1">
    <location>
        <begin position="43"/>
        <end position="52"/>
    </location>
</feature>
<dbReference type="RefSeq" id="WP_345279630.1">
    <property type="nucleotide sequence ID" value="NZ_BAABAJ010000003.1"/>
</dbReference>
<evidence type="ECO:0000313" key="3">
    <source>
        <dbReference type="Proteomes" id="UP001501000"/>
    </source>
</evidence>
<protein>
    <submittedName>
        <fullName evidence="2">Uncharacterized protein</fullName>
    </submittedName>
</protein>
<accession>A0ABP7LSU8</accession>
<gene>
    <name evidence="2" type="ORF">GCM10022244_14420</name>
</gene>
<comment type="caution">
    <text evidence="2">The sequence shown here is derived from an EMBL/GenBank/DDBJ whole genome shotgun (WGS) entry which is preliminary data.</text>
</comment>
<reference evidence="3" key="1">
    <citation type="journal article" date="2019" name="Int. J. Syst. Evol. Microbiol.">
        <title>The Global Catalogue of Microorganisms (GCM) 10K type strain sequencing project: providing services to taxonomists for standard genome sequencing and annotation.</title>
        <authorList>
            <consortium name="The Broad Institute Genomics Platform"/>
            <consortium name="The Broad Institute Genome Sequencing Center for Infectious Disease"/>
            <person name="Wu L."/>
            <person name="Ma J."/>
        </authorList>
    </citation>
    <scope>NUCLEOTIDE SEQUENCE [LARGE SCALE GENOMIC DNA]</scope>
    <source>
        <strain evidence="3">JCM 16956</strain>
    </source>
</reference>
<sequence>MRTRAERKAPDRAPSGRPRLTDEEFRRLLEEARAEVRRRSFAAPPPAEPAPVPGTGHVEPGAAAH</sequence>
<dbReference type="EMBL" id="BAABAJ010000003">
    <property type="protein sequence ID" value="GAA3905399.1"/>
    <property type="molecule type" value="Genomic_DNA"/>
</dbReference>
<organism evidence="2 3">
    <name type="scientific">Streptomyces gulbargensis</name>
    <dbReference type="NCBI Taxonomy" id="364901"/>
    <lineage>
        <taxon>Bacteria</taxon>
        <taxon>Bacillati</taxon>
        <taxon>Actinomycetota</taxon>
        <taxon>Actinomycetes</taxon>
        <taxon>Kitasatosporales</taxon>
        <taxon>Streptomycetaceae</taxon>
        <taxon>Streptomyces</taxon>
    </lineage>
</organism>
<keyword evidence="3" id="KW-1185">Reference proteome</keyword>
<evidence type="ECO:0000256" key="1">
    <source>
        <dbReference type="SAM" id="MobiDB-lite"/>
    </source>
</evidence>
<feature type="region of interest" description="Disordered" evidence="1">
    <location>
        <begin position="1"/>
        <end position="24"/>
    </location>
</feature>
<dbReference type="Proteomes" id="UP001501000">
    <property type="component" value="Unassembled WGS sequence"/>
</dbReference>
<feature type="compositionally biased region" description="Basic and acidic residues" evidence="1">
    <location>
        <begin position="1"/>
        <end position="11"/>
    </location>
</feature>
<evidence type="ECO:0000313" key="2">
    <source>
        <dbReference type="EMBL" id="GAA3905399.1"/>
    </source>
</evidence>
<feature type="region of interest" description="Disordered" evidence="1">
    <location>
        <begin position="36"/>
        <end position="65"/>
    </location>
</feature>
<proteinExistence type="predicted"/>